<keyword evidence="2" id="KW-1185">Reference proteome</keyword>
<comment type="caution">
    <text evidence="1">The sequence shown here is derived from an EMBL/GenBank/DDBJ whole genome shotgun (WGS) entry which is preliminary data.</text>
</comment>
<gene>
    <name evidence="1" type="ORF">DDR33_11195</name>
</gene>
<proteinExistence type="predicted"/>
<organism evidence="1 2">
    <name type="scientific">Pararcticibacter amylolyticus</name>
    <dbReference type="NCBI Taxonomy" id="2173175"/>
    <lineage>
        <taxon>Bacteria</taxon>
        <taxon>Pseudomonadati</taxon>
        <taxon>Bacteroidota</taxon>
        <taxon>Sphingobacteriia</taxon>
        <taxon>Sphingobacteriales</taxon>
        <taxon>Sphingobacteriaceae</taxon>
        <taxon>Pararcticibacter</taxon>
    </lineage>
</organism>
<evidence type="ECO:0000313" key="1">
    <source>
        <dbReference type="EMBL" id="PWG80589.1"/>
    </source>
</evidence>
<dbReference type="AlphaFoldDB" id="A0A2U2PHH7"/>
<protein>
    <submittedName>
        <fullName evidence="1">Uncharacterized protein</fullName>
    </submittedName>
</protein>
<reference evidence="1 2" key="1">
    <citation type="submission" date="2018-04" db="EMBL/GenBank/DDBJ databases">
        <title>Pedobacter chongqingensis sp. nov., isolated from a rottenly hemp rope.</title>
        <authorList>
            <person name="Cai Y."/>
        </authorList>
    </citation>
    <scope>NUCLEOTIDE SEQUENCE [LARGE SCALE GENOMIC DNA]</scope>
    <source>
        <strain evidence="1 2">FJ4-8</strain>
    </source>
</reference>
<dbReference type="Proteomes" id="UP000245647">
    <property type="component" value="Unassembled WGS sequence"/>
</dbReference>
<evidence type="ECO:0000313" key="2">
    <source>
        <dbReference type="Proteomes" id="UP000245647"/>
    </source>
</evidence>
<dbReference type="EMBL" id="QEAS01000008">
    <property type="protein sequence ID" value="PWG80589.1"/>
    <property type="molecule type" value="Genomic_DNA"/>
</dbReference>
<sequence length="72" mass="8147">MSLRKTTTSLKKMITMLLLCSYCRRLRGGSSGIIAPGRCTGSELYYMKCALLSIKTACMVRQLYQAESRVFR</sequence>
<accession>A0A2U2PHH7</accession>
<name>A0A2U2PHH7_9SPHI</name>